<evidence type="ECO:0000313" key="6">
    <source>
        <dbReference type="Proteomes" id="UP000251341"/>
    </source>
</evidence>
<keyword evidence="1" id="KW-0805">Transcription regulation</keyword>
<reference evidence="5 6" key="1">
    <citation type="submission" date="2017-04" db="EMBL/GenBank/DDBJ databases">
        <title>Unexpected and diverse lifestyles within the genus Limnohabitans.</title>
        <authorList>
            <person name="Kasalicky V."/>
            <person name="Mehrshad M."/>
            <person name="Andrei S.-A."/>
            <person name="Salcher M."/>
            <person name="Kratochvilova H."/>
            <person name="Simek K."/>
            <person name="Ghai R."/>
        </authorList>
    </citation>
    <scope>NUCLEOTIDE SEQUENCE [LARGE SCALE GENOMIC DNA]</scope>
    <source>
        <strain evidence="5 6">MWH-C5</strain>
    </source>
</reference>
<accession>A0A315EKC5</accession>
<dbReference type="InterPro" id="IPR018490">
    <property type="entry name" value="cNMP-bd_dom_sf"/>
</dbReference>
<dbReference type="CDD" id="cd00038">
    <property type="entry name" value="CAP_ED"/>
    <property type="match status" value="1"/>
</dbReference>
<gene>
    <name evidence="5" type="ORF">B9Z44_01265</name>
</gene>
<dbReference type="Pfam" id="PF00027">
    <property type="entry name" value="cNMP_binding"/>
    <property type="match status" value="1"/>
</dbReference>
<proteinExistence type="predicted"/>
<dbReference type="InterPro" id="IPR036388">
    <property type="entry name" value="WH-like_DNA-bd_sf"/>
</dbReference>
<protein>
    <recommendedName>
        <fullName evidence="4">HTH crp-type domain-containing protein</fullName>
    </recommendedName>
</protein>
<dbReference type="InterPro" id="IPR036390">
    <property type="entry name" value="WH_DNA-bd_sf"/>
</dbReference>
<dbReference type="InterPro" id="IPR014710">
    <property type="entry name" value="RmlC-like_jellyroll"/>
</dbReference>
<dbReference type="InterPro" id="IPR000595">
    <property type="entry name" value="cNMP-bd_dom"/>
</dbReference>
<dbReference type="InterPro" id="IPR012318">
    <property type="entry name" value="HTH_CRP"/>
</dbReference>
<dbReference type="PROSITE" id="PS51063">
    <property type="entry name" value="HTH_CRP_2"/>
    <property type="match status" value="1"/>
</dbReference>
<dbReference type="Pfam" id="PF13545">
    <property type="entry name" value="HTH_Crp_2"/>
    <property type="match status" value="1"/>
</dbReference>
<evidence type="ECO:0000259" key="4">
    <source>
        <dbReference type="PROSITE" id="PS51063"/>
    </source>
</evidence>
<dbReference type="EMBL" id="NESP01000001">
    <property type="protein sequence ID" value="PUE58350.1"/>
    <property type="molecule type" value="Genomic_DNA"/>
</dbReference>
<keyword evidence="2" id="KW-0238">DNA-binding</keyword>
<comment type="caution">
    <text evidence="5">The sequence shown here is derived from an EMBL/GenBank/DDBJ whole genome shotgun (WGS) entry which is preliminary data.</text>
</comment>
<evidence type="ECO:0000256" key="3">
    <source>
        <dbReference type="ARBA" id="ARBA00023163"/>
    </source>
</evidence>
<feature type="domain" description="HTH crp-type" evidence="4">
    <location>
        <begin position="143"/>
        <end position="219"/>
    </location>
</feature>
<organism evidence="5 6">
    <name type="scientific">Limnohabitans curvus</name>
    <dbReference type="NCBI Taxonomy" id="323423"/>
    <lineage>
        <taxon>Bacteria</taxon>
        <taxon>Pseudomonadati</taxon>
        <taxon>Pseudomonadota</taxon>
        <taxon>Betaproteobacteria</taxon>
        <taxon>Burkholderiales</taxon>
        <taxon>Comamonadaceae</taxon>
        <taxon>Limnohabitans</taxon>
    </lineage>
</organism>
<name>A0A315EKC5_9BURK</name>
<dbReference type="Gene3D" id="2.60.120.10">
    <property type="entry name" value="Jelly Rolls"/>
    <property type="match status" value="1"/>
</dbReference>
<dbReference type="Gene3D" id="1.10.10.10">
    <property type="entry name" value="Winged helix-like DNA-binding domain superfamily/Winged helix DNA-binding domain"/>
    <property type="match status" value="1"/>
</dbReference>
<dbReference type="Proteomes" id="UP000251341">
    <property type="component" value="Unassembled WGS sequence"/>
</dbReference>
<evidence type="ECO:0000256" key="2">
    <source>
        <dbReference type="ARBA" id="ARBA00023125"/>
    </source>
</evidence>
<dbReference type="SUPFAM" id="SSF51206">
    <property type="entry name" value="cAMP-binding domain-like"/>
    <property type="match status" value="1"/>
</dbReference>
<keyword evidence="3" id="KW-0804">Transcription</keyword>
<sequence length="237" mass="26409">MVIQRLKAMLFKRNHGYTEVKMRSEKAKAIDVSSVHDKVDVQAFDTLYFMNLGLLKRINLIANGRESTIDVIFDGDWVGFDGIPIGCYSCTAISLGSGRAWSIRYDDLLRASGYEPALIQDALTDFSQQLLRRRHSPVSVKALSNDGRVADFLLQWGQSLVAQGREAGPFTMRMTRADLGLLMGLDLEAINRALSNLAFHGAIEFEGEDRSDICVPSLTGLKGFIQSDITFSRVVWQ</sequence>
<dbReference type="GO" id="GO:0006355">
    <property type="term" value="P:regulation of DNA-templated transcription"/>
    <property type="evidence" value="ECO:0007669"/>
    <property type="project" value="InterPro"/>
</dbReference>
<dbReference type="SUPFAM" id="SSF46785">
    <property type="entry name" value="Winged helix' DNA-binding domain"/>
    <property type="match status" value="1"/>
</dbReference>
<keyword evidence="6" id="KW-1185">Reference proteome</keyword>
<evidence type="ECO:0000256" key="1">
    <source>
        <dbReference type="ARBA" id="ARBA00023015"/>
    </source>
</evidence>
<evidence type="ECO:0000313" key="5">
    <source>
        <dbReference type="EMBL" id="PUE58350.1"/>
    </source>
</evidence>
<dbReference type="GO" id="GO:0003677">
    <property type="term" value="F:DNA binding"/>
    <property type="evidence" value="ECO:0007669"/>
    <property type="project" value="UniProtKB-KW"/>
</dbReference>
<dbReference type="AlphaFoldDB" id="A0A315EKC5"/>